<protein>
    <submittedName>
        <fullName evidence="1">Uncharacterized protein</fullName>
    </submittedName>
</protein>
<comment type="caution">
    <text evidence="1">The sequence shown here is derived from an EMBL/GenBank/DDBJ whole genome shotgun (WGS) entry which is preliminary data.</text>
</comment>
<keyword evidence="2" id="KW-1185">Reference proteome</keyword>
<dbReference type="RefSeq" id="WP_126804679.1">
    <property type="nucleotide sequence ID" value="NZ_PIPL01000004.1"/>
</dbReference>
<dbReference type="Proteomes" id="UP000288293">
    <property type="component" value="Unassembled WGS sequence"/>
</dbReference>
<gene>
    <name evidence="1" type="ORF">CWE09_14005</name>
</gene>
<dbReference type="AlphaFoldDB" id="A0A432W1E1"/>
<reference evidence="1 2" key="1">
    <citation type="journal article" date="2011" name="Front. Microbiol.">
        <title>Genomic signatures of strain selection and enhancement in Bacillus atrophaeus var. globigii, a historical biowarfare simulant.</title>
        <authorList>
            <person name="Gibbons H.S."/>
            <person name="Broomall S.M."/>
            <person name="McNew L.A."/>
            <person name="Daligault H."/>
            <person name="Chapman C."/>
            <person name="Bruce D."/>
            <person name="Karavis M."/>
            <person name="Krepps M."/>
            <person name="McGregor P.A."/>
            <person name="Hong C."/>
            <person name="Park K.H."/>
            <person name="Akmal A."/>
            <person name="Feldman A."/>
            <person name="Lin J.S."/>
            <person name="Chang W.E."/>
            <person name="Higgs B.W."/>
            <person name="Demirev P."/>
            <person name="Lindquist J."/>
            <person name="Liem A."/>
            <person name="Fochler E."/>
            <person name="Read T.D."/>
            <person name="Tapia R."/>
            <person name="Johnson S."/>
            <person name="Bishop-Lilly K.A."/>
            <person name="Detter C."/>
            <person name="Han C."/>
            <person name="Sozhamannan S."/>
            <person name="Rosenzweig C.N."/>
            <person name="Skowronski E.W."/>
        </authorList>
    </citation>
    <scope>NUCLEOTIDE SEQUENCE [LARGE SCALE GENOMIC DNA]</scope>
    <source>
        <strain evidence="1 2">MLST1</strain>
    </source>
</reference>
<proteinExistence type="predicted"/>
<organism evidence="1 2">
    <name type="scientific">Aliidiomarina minuta</name>
    <dbReference type="NCBI Taxonomy" id="880057"/>
    <lineage>
        <taxon>Bacteria</taxon>
        <taxon>Pseudomonadati</taxon>
        <taxon>Pseudomonadota</taxon>
        <taxon>Gammaproteobacteria</taxon>
        <taxon>Alteromonadales</taxon>
        <taxon>Idiomarinaceae</taxon>
        <taxon>Aliidiomarina</taxon>
    </lineage>
</organism>
<evidence type="ECO:0000313" key="2">
    <source>
        <dbReference type="Proteomes" id="UP000288293"/>
    </source>
</evidence>
<dbReference type="EMBL" id="PIPL01000004">
    <property type="protein sequence ID" value="RUO23040.1"/>
    <property type="molecule type" value="Genomic_DNA"/>
</dbReference>
<sequence>MNSLLLTFALFSNPAPAIDVSELIDINAWRQELHVQIVREAAEVSELMKNTVREGINQLQVIEIEEQEGVLQTAAAKGQ</sequence>
<accession>A0A432W1E1</accession>
<name>A0A432W1E1_9GAMM</name>
<evidence type="ECO:0000313" key="1">
    <source>
        <dbReference type="EMBL" id="RUO23040.1"/>
    </source>
</evidence>